<sequence>MDEIRARMSQMEKSMKWWNDCSNNWRQKWTEVRNEKNRLKEECRNLKSKLEDVESECIGYKNELIKLQNERIPQTCVYEQRFDRNLFESKENVSDTCNQFDMNDIIQKIETLEFELNEAKADYSSIFQEREELLQLVKELQKQQKGERVSNDVSTDTYDLNIGSNLLEAEISKKCKELNDLKHAHNQLKKVLQEKCIELANVLRKNDAYENEIKKLRLKTDELKKELVVAEDEVDNASSTIRKLQRTNNKLQEQVNGLQVKRNDITSSDADVFQY</sequence>
<keyword evidence="4" id="KW-1185">Reference proteome</keyword>
<evidence type="ECO:0000313" key="3">
    <source>
        <dbReference type="EMBL" id="RWS09222.1"/>
    </source>
</evidence>
<accession>A0A3S3QIE6</accession>
<protein>
    <submittedName>
        <fullName evidence="3">Coiled-coil domain-containing protein 102A-like isoform X2</fullName>
    </submittedName>
</protein>
<keyword evidence="1 2" id="KW-0175">Coiled coil</keyword>
<proteinExistence type="predicted"/>
<dbReference type="OrthoDB" id="5984396at2759"/>
<dbReference type="AlphaFoldDB" id="A0A3S3QIE6"/>
<name>A0A3S3QIE6_9ACAR</name>
<organism evidence="3 4">
    <name type="scientific">Dinothrombium tinctorium</name>
    <dbReference type="NCBI Taxonomy" id="1965070"/>
    <lineage>
        <taxon>Eukaryota</taxon>
        <taxon>Metazoa</taxon>
        <taxon>Ecdysozoa</taxon>
        <taxon>Arthropoda</taxon>
        <taxon>Chelicerata</taxon>
        <taxon>Arachnida</taxon>
        <taxon>Acari</taxon>
        <taxon>Acariformes</taxon>
        <taxon>Trombidiformes</taxon>
        <taxon>Prostigmata</taxon>
        <taxon>Anystina</taxon>
        <taxon>Parasitengona</taxon>
        <taxon>Trombidioidea</taxon>
        <taxon>Trombidiidae</taxon>
        <taxon>Dinothrombium</taxon>
    </lineage>
</organism>
<dbReference type="EMBL" id="NCKU01002605">
    <property type="protein sequence ID" value="RWS09222.1"/>
    <property type="molecule type" value="Genomic_DNA"/>
</dbReference>
<dbReference type="PANTHER" id="PTHR46292">
    <property type="entry name" value="COILED-COIL DOMAIN-CONTAINING PROTEIN 102A"/>
    <property type="match status" value="1"/>
</dbReference>
<dbReference type="PANTHER" id="PTHR46292:SF1">
    <property type="entry name" value="COILED-COIL DOMAIN-CONTAINING PROTEIN 102A"/>
    <property type="match status" value="1"/>
</dbReference>
<feature type="coiled-coil region" evidence="2">
    <location>
        <begin position="102"/>
        <end position="143"/>
    </location>
</feature>
<evidence type="ECO:0000256" key="2">
    <source>
        <dbReference type="SAM" id="Coils"/>
    </source>
</evidence>
<gene>
    <name evidence="3" type="ORF">B4U79_11348</name>
</gene>
<feature type="coiled-coil region" evidence="2">
    <location>
        <begin position="22"/>
        <end position="70"/>
    </location>
</feature>
<reference evidence="3 4" key="1">
    <citation type="journal article" date="2018" name="Gigascience">
        <title>Genomes of trombidid mites reveal novel predicted allergens and laterally-transferred genes associated with secondary metabolism.</title>
        <authorList>
            <person name="Dong X."/>
            <person name="Chaisiri K."/>
            <person name="Xia D."/>
            <person name="Armstrong S.D."/>
            <person name="Fang Y."/>
            <person name="Donnelly M.J."/>
            <person name="Kadowaki T."/>
            <person name="McGarry J.W."/>
            <person name="Darby A.C."/>
            <person name="Makepeace B.L."/>
        </authorList>
    </citation>
    <scope>NUCLEOTIDE SEQUENCE [LARGE SCALE GENOMIC DNA]</scope>
    <source>
        <strain evidence="3">UoL-WK</strain>
    </source>
</reference>
<dbReference type="STRING" id="1965070.A0A3S3QIE6"/>
<feature type="coiled-coil region" evidence="2">
    <location>
        <begin position="192"/>
        <end position="261"/>
    </location>
</feature>
<dbReference type="Proteomes" id="UP000285301">
    <property type="component" value="Unassembled WGS sequence"/>
</dbReference>
<comment type="caution">
    <text evidence="3">The sequence shown here is derived from an EMBL/GenBank/DDBJ whole genome shotgun (WGS) entry which is preliminary data.</text>
</comment>
<evidence type="ECO:0000313" key="4">
    <source>
        <dbReference type="Proteomes" id="UP000285301"/>
    </source>
</evidence>
<evidence type="ECO:0000256" key="1">
    <source>
        <dbReference type="ARBA" id="ARBA00023054"/>
    </source>
</evidence>